<dbReference type="AlphaFoldDB" id="A0A4Y2CIE1"/>
<evidence type="ECO:0000313" key="2">
    <source>
        <dbReference type="Proteomes" id="UP000499080"/>
    </source>
</evidence>
<accession>A0A4Y2CIE1</accession>
<organism evidence="1 2">
    <name type="scientific">Araneus ventricosus</name>
    <name type="common">Orbweaver spider</name>
    <name type="synonym">Epeira ventricosa</name>
    <dbReference type="NCBI Taxonomy" id="182803"/>
    <lineage>
        <taxon>Eukaryota</taxon>
        <taxon>Metazoa</taxon>
        <taxon>Ecdysozoa</taxon>
        <taxon>Arthropoda</taxon>
        <taxon>Chelicerata</taxon>
        <taxon>Arachnida</taxon>
        <taxon>Araneae</taxon>
        <taxon>Araneomorphae</taxon>
        <taxon>Entelegynae</taxon>
        <taxon>Araneoidea</taxon>
        <taxon>Araneidae</taxon>
        <taxon>Araneus</taxon>
    </lineage>
</organism>
<gene>
    <name evidence="1" type="ORF">AVEN_247984_1</name>
</gene>
<comment type="caution">
    <text evidence="1">The sequence shown here is derived from an EMBL/GenBank/DDBJ whole genome shotgun (WGS) entry which is preliminary data.</text>
</comment>
<evidence type="ECO:0000313" key="1">
    <source>
        <dbReference type="EMBL" id="GBM04120.1"/>
    </source>
</evidence>
<reference evidence="1 2" key="1">
    <citation type="journal article" date="2019" name="Sci. Rep.">
        <title>Orb-weaving spider Araneus ventricosus genome elucidates the spidroin gene catalogue.</title>
        <authorList>
            <person name="Kono N."/>
            <person name="Nakamura H."/>
            <person name="Ohtoshi R."/>
            <person name="Moran D.A.P."/>
            <person name="Shinohara A."/>
            <person name="Yoshida Y."/>
            <person name="Fujiwara M."/>
            <person name="Mori M."/>
            <person name="Tomita M."/>
            <person name="Arakawa K."/>
        </authorList>
    </citation>
    <scope>NUCLEOTIDE SEQUENCE [LARGE SCALE GENOMIC DNA]</scope>
</reference>
<sequence length="108" mass="12159">MILSSCKTVHNYLNDTNLIPCDFYQWGNIKVNVYVPPMSAILQDLRDRIATAVTRDNQEPVTACVARNGLPIRLSSHSKWSSCSIHKKTLNFPLSRNVSYVSLSVVVH</sequence>
<dbReference type="Proteomes" id="UP000499080">
    <property type="component" value="Unassembled WGS sequence"/>
</dbReference>
<protein>
    <submittedName>
        <fullName evidence="1">Uncharacterized protein</fullName>
    </submittedName>
</protein>
<name>A0A4Y2CIE1_ARAVE</name>
<keyword evidence="2" id="KW-1185">Reference proteome</keyword>
<proteinExistence type="predicted"/>
<dbReference type="EMBL" id="BGPR01000198">
    <property type="protein sequence ID" value="GBM04120.1"/>
    <property type="molecule type" value="Genomic_DNA"/>
</dbReference>